<organism evidence="2 3">
    <name type="scientific">Cafeteria roenbergensis</name>
    <name type="common">Marine flagellate</name>
    <dbReference type="NCBI Taxonomy" id="33653"/>
    <lineage>
        <taxon>Eukaryota</taxon>
        <taxon>Sar</taxon>
        <taxon>Stramenopiles</taxon>
        <taxon>Bigyra</taxon>
        <taxon>Opalozoa</taxon>
        <taxon>Bicosoecida</taxon>
        <taxon>Cafeteriaceae</taxon>
        <taxon>Cafeteria</taxon>
    </lineage>
</organism>
<proteinExistence type="predicted"/>
<dbReference type="PROSITE" id="PS50294">
    <property type="entry name" value="WD_REPEATS_REGION"/>
    <property type="match status" value="1"/>
</dbReference>
<dbReference type="PROSITE" id="PS50082">
    <property type="entry name" value="WD_REPEATS_2"/>
    <property type="match status" value="1"/>
</dbReference>
<protein>
    <submittedName>
        <fullName evidence="2">Uncharacterized protein</fullName>
    </submittedName>
</protein>
<sequence length="422" mass="43358">MAAGSGWWQDMWGAFSSLSRPAVAAMRGGLVGCPWLPSSTADARLHVHADAAGTAWWELAGPAALWLACEEAKSARATLGRRRIGMMPELKVRSARVVAATGDDLATAVAVRHSTPHHVAFASTSGVFDRSARGVILSCPMQDPAVVERSCCDAQALSVLVPSTSTSVPVDSVAPWMRPADLAAAPWSSTRRYVRPAVSAGSLAIATAASRAQMDATGRLGASHLSGSSDGSALGSEAASYGGPSALRHAEIPAVPPLPRGSLPSVRVFDMRASHRARCVATVSATVGSASAIACAPGDRALIVGGSRGDLGLFDLRAMCLVHHHGAGKDCHTRGIRALTVDPSGSFVASGGGDGSVRLWGVPSLKDIGSLPGLFAERTFVGHKLGDGMVSRAGVTGLVLTEDSLFASGTGGFVYALPKRWV</sequence>
<dbReference type="InterPro" id="IPR036322">
    <property type="entry name" value="WD40_repeat_dom_sf"/>
</dbReference>
<dbReference type="AlphaFoldDB" id="A0A5A8D934"/>
<dbReference type="SMART" id="SM00320">
    <property type="entry name" value="WD40"/>
    <property type="match status" value="2"/>
</dbReference>
<dbReference type="InterPro" id="IPR015943">
    <property type="entry name" value="WD40/YVTN_repeat-like_dom_sf"/>
</dbReference>
<dbReference type="Proteomes" id="UP000324907">
    <property type="component" value="Unassembled WGS sequence"/>
</dbReference>
<dbReference type="InterPro" id="IPR001680">
    <property type="entry name" value="WD40_rpt"/>
</dbReference>
<dbReference type="EMBL" id="VLTL01000101">
    <property type="protein sequence ID" value="KAA0161064.1"/>
    <property type="molecule type" value="Genomic_DNA"/>
</dbReference>
<dbReference type="SUPFAM" id="SSF50978">
    <property type="entry name" value="WD40 repeat-like"/>
    <property type="match status" value="1"/>
</dbReference>
<name>A0A5A8D934_CAFRO</name>
<keyword evidence="1" id="KW-0853">WD repeat</keyword>
<accession>A0A5A8D934</accession>
<reference evidence="2 3" key="1">
    <citation type="submission" date="2019-07" db="EMBL/GenBank/DDBJ databases">
        <title>Genomes of Cafeteria roenbergensis.</title>
        <authorList>
            <person name="Fischer M.G."/>
            <person name="Hackl T."/>
            <person name="Roman M."/>
        </authorList>
    </citation>
    <scope>NUCLEOTIDE SEQUENCE [LARGE SCALE GENOMIC DNA]</scope>
    <source>
        <strain evidence="2 3">RCC970-E3</strain>
    </source>
</reference>
<evidence type="ECO:0000313" key="3">
    <source>
        <dbReference type="Proteomes" id="UP000324907"/>
    </source>
</evidence>
<evidence type="ECO:0000313" key="2">
    <source>
        <dbReference type="EMBL" id="KAA0161064.1"/>
    </source>
</evidence>
<dbReference type="Pfam" id="PF00400">
    <property type="entry name" value="WD40"/>
    <property type="match status" value="1"/>
</dbReference>
<gene>
    <name evidence="2" type="ORF">FNF28_05211</name>
</gene>
<comment type="caution">
    <text evidence="2">The sequence shown here is derived from an EMBL/GenBank/DDBJ whole genome shotgun (WGS) entry which is preliminary data.</text>
</comment>
<dbReference type="Gene3D" id="2.130.10.10">
    <property type="entry name" value="YVTN repeat-like/Quinoprotein amine dehydrogenase"/>
    <property type="match status" value="1"/>
</dbReference>
<evidence type="ECO:0000256" key="1">
    <source>
        <dbReference type="PROSITE-ProRule" id="PRU00221"/>
    </source>
</evidence>
<feature type="repeat" description="WD" evidence="1">
    <location>
        <begin position="329"/>
        <end position="370"/>
    </location>
</feature>